<keyword evidence="1" id="KW-0472">Membrane</keyword>
<keyword evidence="1" id="KW-0812">Transmembrane</keyword>
<comment type="caution">
    <text evidence="2">The sequence shown here is derived from an EMBL/GenBank/DDBJ whole genome shotgun (WGS) entry which is preliminary data.</text>
</comment>
<dbReference type="EMBL" id="JACCKB010000023">
    <property type="protein sequence ID" value="NYZ67283.1"/>
    <property type="molecule type" value="Genomic_DNA"/>
</dbReference>
<feature type="transmembrane region" description="Helical" evidence="1">
    <location>
        <begin position="45"/>
        <end position="78"/>
    </location>
</feature>
<evidence type="ECO:0000313" key="3">
    <source>
        <dbReference type="Proteomes" id="UP000569732"/>
    </source>
</evidence>
<gene>
    <name evidence="2" type="ORF">H0A36_14790</name>
</gene>
<sequence length="81" mass="9558">MKFIFQWLCTKLLPSWMRNKTPDAKHFYRRLFTDTYQNKKQRLAIYWLILGGFLTQINSLPAIVCLLLIATFATFAILDEG</sequence>
<protein>
    <submittedName>
        <fullName evidence="2">Uncharacterized protein</fullName>
    </submittedName>
</protein>
<accession>A0A853I1K1</accession>
<proteinExistence type="predicted"/>
<name>A0A853I1K1_9GAMM</name>
<dbReference type="AlphaFoldDB" id="A0A853I1K1"/>
<evidence type="ECO:0000313" key="2">
    <source>
        <dbReference type="EMBL" id="NYZ67283.1"/>
    </source>
</evidence>
<reference evidence="2 3" key="1">
    <citation type="submission" date="2020-07" db="EMBL/GenBank/DDBJ databases">
        <title>Endozoicomonas sp. nov., isolated from sediment.</title>
        <authorList>
            <person name="Gu T."/>
        </authorList>
    </citation>
    <scope>NUCLEOTIDE SEQUENCE [LARGE SCALE GENOMIC DNA]</scope>
    <source>
        <strain evidence="2 3">SM1973</strain>
    </source>
</reference>
<organism evidence="2 3">
    <name type="scientific">Spartinivicinus marinus</name>
    <dbReference type="NCBI Taxonomy" id="2994442"/>
    <lineage>
        <taxon>Bacteria</taxon>
        <taxon>Pseudomonadati</taxon>
        <taxon>Pseudomonadota</taxon>
        <taxon>Gammaproteobacteria</taxon>
        <taxon>Oceanospirillales</taxon>
        <taxon>Zooshikellaceae</taxon>
        <taxon>Spartinivicinus</taxon>
    </lineage>
</organism>
<dbReference type="Proteomes" id="UP000569732">
    <property type="component" value="Unassembled WGS sequence"/>
</dbReference>
<keyword evidence="3" id="KW-1185">Reference proteome</keyword>
<evidence type="ECO:0000256" key="1">
    <source>
        <dbReference type="SAM" id="Phobius"/>
    </source>
</evidence>
<keyword evidence="1" id="KW-1133">Transmembrane helix</keyword>
<dbReference type="RefSeq" id="WP_180569305.1">
    <property type="nucleotide sequence ID" value="NZ_JACCKB010000023.1"/>
</dbReference>